<dbReference type="EMBL" id="JBHRTD010000015">
    <property type="protein sequence ID" value="MFC3138957.1"/>
    <property type="molecule type" value="Genomic_DNA"/>
</dbReference>
<protein>
    <submittedName>
        <fullName evidence="2">MtrB/PioB family decaheme-associated outer membrane protein</fullName>
    </submittedName>
</protein>
<sequence>MRFSLNLLTLALLSATGAVTAADFGIQHANTAKVKQAAYQCKQCKIPAVHTGSVTASLGYVDSSDSHAGNAFGTNDEGVVAGVDANVSYLNAEGYRSQLQAHQLGMDNGFVSARSGKIGEYKVELDYRNITTWQDEAQTQLWHHGGMLTPSESVRFVDLKLERQQGGLGFEYQINEDLNTYVRYDREDKTGSKSASLMSPRPINFAQPVDESTDKLSAGVVLSGDSWMTDISYHGSQYKNNINHMSLPYAYDVYAATPDNQAHQLAVAGQYRLDATVLNGRVVAGRMIQDDNLIQVAGNPLQNWDGQVDTLDAKLAATSMLTPRLRVGGSVDYSKRDNDSSVYEFMQPRLSYDPLSNSFKQNTVLDIERQTVKLNTAYRLAQGYRLQAGYDYKQVERSYGEREQTRDNTLWAELDIRKFDTVSFEIKASHGIRGGSAYEASELTSSEEQSLLRKFNLADRNRTELELGTQYTPANWMSLDLTVHYAIDSFDERKGDDTVLGLHESRDYGYDLNLNLFLSDKLTAYGFAGQQWIDSEQAGDQANIWYADINDSFINLGAGVAYSGLLDDRLTVGADYLFANSNGETLVDANLTGSTSYGDYYSFNHSVELYGEYALSESMQLKLAYQYERFYDTDASEVGVDAITGLTTLGLGNHNYNAHQLMLSFSYIL</sequence>
<proteinExistence type="predicted"/>
<comment type="caution">
    <text evidence="2">The sequence shown here is derived from an EMBL/GenBank/DDBJ whole genome shotgun (WGS) entry which is preliminary data.</text>
</comment>
<keyword evidence="3" id="KW-1185">Reference proteome</keyword>
<keyword evidence="1" id="KW-0732">Signal</keyword>
<name>A0ABV7GIQ6_9GAMM</name>
<dbReference type="Pfam" id="PF11854">
    <property type="entry name" value="MtrB_PioB"/>
    <property type="match status" value="1"/>
</dbReference>
<dbReference type="SUPFAM" id="SSF56935">
    <property type="entry name" value="Porins"/>
    <property type="match status" value="1"/>
</dbReference>
<dbReference type="NCBIfam" id="TIGR03509">
    <property type="entry name" value="OMP_MtrB_PioB"/>
    <property type="match status" value="1"/>
</dbReference>
<dbReference type="RefSeq" id="WP_248936935.1">
    <property type="nucleotide sequence ID" value="NZ_JAKILF010000006.1"/>
</dbReference>
<evidence type="ECO:0000313" key="3">
    <source>
        <dbReference type="Proteomes" id="UP001595621"/>
    </source>
</evidence>
<reference evidence="3" key="1">
    <citation type="journal article" date="2019" name="Int. J. Syst. Evol. Microbiol.">
        <title>The Global Catalogue of Microorganisms (GCM) 10K type strain sequencing project: providing services to taxonomists for standard genome sequencing and annotation.</title>
        <authorList>
            <consortium name="The Broad Institute Genomics Platform"/>
            <consortium name="The Broad Institute Genome Sequencing Center for Infectious Disease"/>
            <person name="Wu L."/>
            <person name="Ma J."/>
        </authorList>
    </citation>
    <scope>NUCLEOTIDE SEQUENCE [LARGE SCALE GENOMIC DNA]</scope>
    <source>
        <strain evidence="3">KCTC 52277</strain>
    </source>
</reference>
<evidence type="ECO:0000313" key="2">
    <source>
        <dbReference type="EMBL" id="MFC3138957.1"/>
    </source>
</evidence>
<feature type="chain" id="PRO_5046712626" evidence="1">
    <location>
        <begin position="22"/>
        <end position="669"/>
    </location>
</feature>
<gene>
    <name evidence="2" type="ORF">ACFOE0_12290</name>
</gene>
<dbReference type="InterPro" id="IPR020016">
    <property type="entry name" value="Decahaem-assoc_OM_MtrB/PioB"/>
</dbReference>
<organism evidence="2 3">
    <name type="scientific">Shewanella submarina</name>
    <dbReference type="NCBI Taxonomy" id="2016376"/>
    <lineage>
        <taxon>Bacteria</taxon>
        <taxon>Pseudomonadati</taxon>
        <taxon>Pseudomonadota</taxon>
        <taxon>Gammaproteobacteria</taxon>
        <taxon>Alteromonadales</taxon>
        <taxon>Shewanellaceae</taxon>
        <taxon>Shewanella</taxon>
    </lineage>
</organism>
<evidence type="ECO:0000256" key="1">
    <source>
        <dbReference type="SAM" id="SignalP"/>
    </source>
</evidence>
<accession>A0ABV7GIQ6</accession>
<dbReference type="Proteomes" id="UP001595621">
    <property type="component" value="Unassembled WGS sequence"/>
</dbReference>
<feature type="signal peptide" evidence="1">
    <location>
        <begin position="1"/>
        <end position="21"/>
    </location>
</feature>